<keyword evidence="2 8" id="KW-0813">Transport</keyword>
<proteinExistence type="inferred from homology"/>
<dbReference type="InterPro" id="IPR036942">
    <property type="entry name" value="Beta-barrel_TonB_sf"/>
</dbReference>
<accession>A0ABV8R7P5</accession>
<dbReference type="InterPro" id="IPR008969">
    <property type="entry name" value="CarboxyPept-like_regulatory"/>
</dbReference>
<dbReference type="InterPro" id="IPR037066">
    <property type="entry name" value="Plug_dom_sf"/>
</dbReference>
<evidence type="ECO:0000256" key="4">
    <source>
        <dbReference type="ARBA" id="ARBA00022692"/>
    </source>
</evidence>
<organism evidence="13 14">
    <name type="scientific">Polaribacter marinivivus</name>
    <dbReference type="NCBI Taxonomy" id="1524260"/>
    <lineage>
        <taxon>Bacteria</taxon>
        <taxon>Pseudomonadati</taxon>
        <taxon>Bacteroidota</taxon>
        <taxon>Flavobacteriia</taxon>
        <taxon>Flavobacteriales</taxon>
        <taxon>Flavobacteriaceae</taxon>
    </lineage>
</organism>
<comment type="caution">
    <text evidence="13">The sequence shown here is derived from an EMBL/GenBank/DDBJ whole genome shotgun (WGS) entry which is preliminary data.</text>
</comment>
<keyword evidence="5 9" id="KW-0798">TonB box</keyword>
<keyword evidence="4 8" id="KW-0812">Transmembrane</keyword>
<evidence type="ECO:0000313" key="14">
    <source>
        <dbReference type="Proteomes" id="UP001595826"/>
    </source>
</evidence>
<dbReference type="Pfam" id="PF00593">
    <property type="entry name" value="TonB_dep_Rec_b-barrel"/>
    <property type="match status" value="1"/>
</dbReference>
<dbReference type="SUPFAM" id="SSF49464">
    <property type="entry name" value="Carboxypeptidase regulatory domain-like"/>
    <property type="match status" value="1"/>
</dbReference>
<sequence>MKTKFNGFLTLLLAFVVQISFAQEKTITGTVSDSSGSLPGVSVIIKGSTTGTETDFDGKYSIKAKNGDVLVFRYLGYKVVEKTVGASNVINATLVEDANVLDEIVVVGYGTSTKKAFAGTASVVKQEQLEVKNFSNVSQALTGEVAGVTVINGSGQPGTVGAIRIRGYGSVNGNRAPLYVVDGVPFSGSINSINPSDIASTTILKDATATAIYGSRGANGVVVITTKTGSSSNSYIEVDIKTGVNDQIIPRYDVITSPEEYVGYVWEGIYNRGVITGQPDPVAYANARLFTNNYIDPGYNMWNQTAAQLIDPATSTVRSGATRRYTPLRYTDVAFDTAIRTETNLRMGGGNGDTRYFASFGYLDDNGYSINTGYKRYTTRLNLDTKIKPWLKINSNIGYAYSESIQNGQIVGSENVFEFADKMAPIFPVFLRDNNGDLVPDTNYGGFQYDYGSLSGFRDRPNANGLNPIGSALYDFNGTDRHEFNGNFLAQVTITDNLSAELRYGVQYATQKNRDYTNKFYGGGVSTGGDLTINDFSSLTQNIQQIIRYNNSWGAHSFDALIAHESNEFEQQFQSASKGLQISPFLLDLDNFQSSLGLPSGSRSGFTIESYFSQFNYNYDQKYYFTASVRTDGSSRFVNDKWGTFGSVGASWVISNEDFMEDNGVFDFLKIKASYGINGDQAGVGFFSGYNTYNGGNLGGSISLAPGAVGNPDLTWETTKQFQVGTEFGIGKFLDGTIDYYNKLTDNLIFNRFVGPSQGISSITVNDGELINAGIEFDFTGHIIDKKDFSLDLSINGEIVNNEIKTMPLDPATGLPQVLTPNGAYAWSEGRSIFDFYMREWAGVDAADGAPMWYQYYDDRNNNGLLDAGEPSSYSSGSWIPADPSISNATGSIVEYQAKVSDANIKKTVTKTYSDASDIYVNKSAIADVRGAFRLAGRIGNFNIGTQFTYSLGGYAYDGQYAELMSDRFGAVGNNFHKDIANRWRQPGDVTDVPRLADGIDQNATSQSTRFITSTDYLALNNVNLGYTIPQEFLQKIDIQSVNLWLSADNLFNMTARDGFLPNTRESGNSGRRFYAPMTTITLGVRVKF</sequence>
<evidence type="ECO:0000259" key="12">
    <source>
        <dbReference type="Pfam" id="PF07715"/>
    </source>
</evidence>
<name>A0ABV8R7P5_9FLAO</name>
<evidence type="ECO:0000313" key="13">
    <source>
        <dbReference type="EMBL" id="MFC4268520.1"/>
    </source>
</evidence>
<dbReference type="Proteomes" id="UP001595826">
    <property type="component" value="Unassembled WGS sequence"/>
</dbReference>
<dbReference type="EMBL" id="JBHSCY010000001">
    <property type="protein sequence ID" value="MFC4268520.1"/>
    <property type="molecule type" value="Genomic_DNA"/>
</dbReference>
<dbReference type="Gene3D" id="2.170.130.10">
    <property type="entry name" value="TonB-dependent receptor, plug domain"/>
    <property type="match status" value="1"/>
</dbReference>
<keyword evidence="6 8" id="KW-0472">Membrane</keyword>
<feature type="domain" description="TonB-dependent receptor-like beta-barrel" evidence="11">
    <location>
        <begin position="437"/>
        <end position="827"/>
    </location>
</feature>
<dbReference type="InterPro" id="IPR000531">
    <property type="entry name" value="Beta-barrel_TonB"/>
</dbReference>
<dbReference type="Gene3D" id="2.40.170.20">
    <property type="entry name" value="TonB-dependent receptor, beta-barrel domain"/>
    <property type="match status" value="1"/>
</dbReference>
<evidence type="ECO:0000259" key="11">
    <source>
        <dbReference type="Pfam" id="PF00593"/>
    </source>
</evidence>
<dbReference type="PROSITE" id="PS52016">
    <property type="entry name" value="TONB_DEPENDENT_REC_3"/>
    <property type="match status" value="1"/>
</dbReference>
<keyword evidence="7 8" id="KW-0998">Cell outer membrane</keyword>
<gene>
    <name evidence="13" type="ORF">ACFOWD_06350</name>
</gene>
<evidence type="ECO:0000256" key="6">
    <source>
        <dbReference type="ARBA" id="ARBA00023136"/>
    </source>
</evidence>
<evidence type="ECO:0000256" key="3">
    <source>
        <dbReference type="ARBA" id="ARBA00022452"/>
    </source>
</evidence>
<dbReference type="SUPFAM" id="SSF56935">
    <property type="entry name" value="Porins"/>
    <property type="match status" value="1"/>
</dbReference>
<dbReference type="Pfam" id="PF07715">
    <property type="entry name" value="Plug"/>
    <property type="match status" value="1"/>
</dbReference>
<dbReference type="InterPro" id="IPR012910">
    <property type="entry name" value="Plug_dom"/>
</dbReference>
<comment type="similarity">
    <text evidence="8 9">Belongs to the TonB-dependent receptor family.</text>
</comment>
<keyword evidence="14" id="KW-1185">Reference proteome</keyword>
<dbReference type="RefSeq" id="WP_377409049.1">
    <property type="nucleotide sequence ID" value="NZ_JBHSCY010000001.1"/>
</dbReference>
<feature type="domain" description="TonB-dependent receptor plug" evidence="12">
    <location>
        <begin position="115"/>
        <end position="221"/>
    </location>
</feature>
<dbReference type="NCBIfam" id="TIGR04056">
    <property type="entry name" value="OMP_RagA_SusC"/>
    <property type="match status" value="1"/>
</dbReference>
<keyword evidence="3 8" id="KW-1134">Transmembrane beta strand</keyword>
<comment type="subcellular location">
    <subcellularLocation>
        <location evidence="1 8">Cell outer membrane</location>
        <topology evidence="1 8">Multi-pass membrane protein</topology>
    </subcellularLocation>
</comment>
<evidence type="ECO:0000256" key="7">
    <source>
        <dbReference type="ARBA" id="ARBA00023237"/>
    </source>
</evidence>
<evidence type="ECO:0000256" key="1">
    <source>
        <dbReference type="ARBA" id="ARBA00004571"/>
    </source>
</evidence>
<feature type="chain" id="PRO_5046634642" evidence="10">
    <location>
        <begin position="23"/>
        <end position="1089"/>
    </location>
</feature>
<dbReference type="InterPro" id="IPR023996">
    <property type="entry name" value="TonB-dep_OMP_SusC/RagA"/>
</dbReference>
<protein>
    <submittedName>
        <fullName evidence="13">SusC/RagA family TonB-linked outer membrane protein</fullName>
    </submittedName>
</protein>
<dbReference type="InterPro" id="IPR039426">
    <property type="entry name" value="TonB-dep_rcpt-like"/>
</dbReference>
<evidence type="ECO:0000256" key="8">
    <source>
        <dbReference type="PROSITE-ProRule" id="PRU01360"/>
    </source>
</evidence>
<evidence type="ECO:0000256" key="5">
    <source>
        <dbReference type="ARBA" id="ARBA00023077"/>
    </source>
</evidence>
<evidence type="ECO:0000256" key="2">
    <source>
        <dbReference type="ARBA" id="ARBA00022448"/>
    </source>
</evidence>
<dbReference type="InterPro" id="IPR023997">
    <property type="entry name" value="TonB-dep_OMP_SusC/RagA_CS"/>
</dbReference>
<evidence type="ECO:0000256" key="9">
    <source>
        <dbReference type="RuleBase" id="RU003357"/>
    </source>
</evidence>
<keyword evidence="10" id="KW-0732">Signal</keyword>
<evidence type="ECO:0000256" key="10">
    <source>
        <dbReference type="SAM" id="SignalP"/>
    </source>
</evidence>
<feature type="signal peptide" evidence="10">
    <location>
        <begin position="1"/>
        <end position="22"/>
    </location>
</feature>
<reference evidence="14" key="1">
    <citation type="journal article" date="2019" name="Int. J. Syst. Evol. Microbiol.">
        <title>The Global Catalogue of Microorganisms (GCM) 10K type strain sequencing project: providing services to taxonomists for standard genome sequencing and annotation.</title>
        <authorList>
            <consortium name="The Broad Institute Genomics Platform"/>
            <consortium name="The Broad Institute Genome Sequencing Center for Infectious Disease"/>
            <person name="Wu L."/>
            <person name="Ma J."/>
        </authorList>
    </citation>
    <scope>NUCLEOTIDE SEQUENCE [LARGE SCALE GENOMIC DNA]</scope>
    <source>
        <strain evidence="14">CECT 8655</strain>
    </source>
</reference>
<dbReference type="NCBIfam" id="TIGR04057">
    <property type="entry name" value="SusC_RagA_signa"/>
    <property type="match status" value="1"/>
</dbReference>
<dbReference type="Pfam" id="PF13715">
    <property type="entry name" value="CarbopepD_reg_2"/>
    <property type="match status" value="1"/>
</dbReference>